<gene>
    <name evidence="4" type="ordered locus">M5M_19015</name>
</gene>
<evidence type="ECO:0000313" key="5">
    <source>
        <dbReference type="Proteomes" id="UP000000466"/>
    </source>
</evidence>
<dbReference type="HOGENOM" id="CLU_011139_1_1_6"/>
<dbReference type="PANTHER" id="PTHR45737:SF6">
    <property type="entry name" value="VON WILLEBRAND FACTOR A DOMAIN-CONTAINING PROTEIN 5A"/>
    <property type="match status" value="1"/>
</dbReference>
<dbReference type="Pfam" id="PF13768">
    <property type="entry name" value="VWA_3"/>
    <property type="match status" value="1"/>
</dbReference>
<evidence type="ECO:0000259" key="2">
    <source>
        <dbReference type="PROSITE" id="PS50234"/>
    </source>
</evidence>
<dbReference type="RefSeq" id="WP_015049082.1">
    <property type="nucleotide sequence ID" value="NC_018868.3"/>
</dbReference>
<dbReference type="NCBIfam" id="TIGR03788">
    <property type="entry name" value="marine_srt_targ"/>
    <property type="match status" value="1"/>
</dbReference>
<dbReference type="InterPro" id="IPR036465">
    <property type="entry name" value="vWFA_dom_sf"/>
</dbReference>
<dbReference type="InterPro" id="IPR002035">
    <property type="entry name" value="VWF_A"/>
</dbReference>
<keyword evidence="1" id="KW-0812">Transmembrane</keyword>
<dbReference type="AlphaFoldDB" id="K4KPG8"/>
<evidence type="ECO:0000259" key="3">
    <source>
        <dbReference type="PROSITE" id="PS51468"/>
    </source>
</evidence>
<dbReference type="InterPro" id="IPR022440">
    <property type="entry name" value="CHP03788"/>
</dbReference>
<dbReference type="Proteomes" id="UP000000466">
    <property type="component" value="Chromosome"/>
</dbReference>
<proteinExistence type="predicted"/>
<feature type="domain" description="VWFA" evidence="2">
    <location>
        <begin position="358"/>
        <end position="528"/>
    </location>
</feature>
<dbReference type="CDD" id="cd01461">
    <property type="entry name" value="vWA_interalpha_trypsin_inhibitor"/>
    <property type="match status" value="1"/>
</dbReference>
<feature type="domain" description="VIT" evidence="3">
    <location>
        <begin position="53"/>
        <end position="181"/>
    </location>
</feature>
<dbReference type="PROSITE" id="PS51468">
    <property type="entry name" value="VIT"/>
    <property type="match status" value="1"/>
</dbReference>
<dbReference type="Pfam" id="PF08487">
    <property type="entry name" value="VIT"/>
    <property type="match status" value="1"/>
</dbReference>
<dbReference type="KEGG" id="saga:M5M_19015"/>
<dbReference type="Gene3D" id="3.40.50.410">
    <property type="entry name" value="von Willebrand factor, type A domain"/>
    <property type="match status" value="1"/>
</dbReference>
<protein>
    <submittedName>
        <fullName evidence="4">Inter-alpha-trypsin inhibitor domain-containing protein</fullName>
    </submittedName>
</protein>
<dbReference type="PROSITE" id="PS50234">
    <property type="entry name" value="VWFA"/>
    <property type="match status" value="1"/>
</dbReference>
<keyword evidence="1" id="KW-0472">Membrane</keyword>
<dbReference type="SMART" id="SM00609">
    <property type="entry name" value="VIT"/>
    <property type="match status" value="1"/>
</dbReference>
<evidence type="ECO:0000256" key="1">
    <source>
        <dbReference type="SAM" id="Phobius"/>
    </source>
</evidence>
<keyword evidence="5" id="KW-1185">Reference proteome</keyword>
<feature type="transmembrane region" description="Helical" evidence="1">
    <location>
        <begin position="691"/>
        <end position="708"/>
    </location>
</feature>
<dbReference type="SMART" id="SM00327">
    <property type="entry name" value="VWA"/>
    <property type="match status" value="1"/>
</dbReference>
<dbReference type="STRING" id="1117647.M5M_19015"/>
<dbReference type="EMBL" id="CP003746">
    <property type="protein sequence ID" value="AFV00932.1"/>
    <property type="molecule type" value="Genomic_DNA"/>
</dbReference>
<dbReference type="SUPFAM" id="SSF53300">
    <property type="entry name" value="vWA-like"/>
    <property type="match status" value="1"/>
</dbReference>
<accession>K4KPG8</accession>
<keyword evidence="1" id="KW-1133">Transmembrane helix</keyword>
<reference evidence="4 5" key="1">
    <citation type="journal article" date="2013" name="Genome Announc.">
        <title>Complete genome sequence of Simiduia agarivorans SA1(T), a marine bacterium able to degrade a variety of polysaccharides.</title>
        <authorList>
            <person name="Lin S.Y."/>
            <person name="Shieh W.Y."/>
            <person name="Chen J.S."/>
            <person name="Tang S.L."/>
        </authorList>
    </citation>
    <scope>NUCLEOTIDE SEQUENCE [LARGE SCALE GENOMIC DNA]</scope>
    <source>
        <strain evidence="5">DSM 21679 / JCM 13881 / BCRC 17597 / SA1</strain>
    </source>
</reference>
<name>K4KPG8_SIMAS</name>
<evidence type="ECO:0000313" key="4">
    <source>
        <dbReference type="EMBL" id="AFV00932.1"/>
    </source>
</evidence>
<dbReference type="PANTHER" id="PTHR45737">
    <property type="entry name" value="VON WILLEBRAND FACTOR A DOMAIN-CONTAINING PROTEIN 5A"/>
    <property type="match status" value="1"/>
</dbReference>
<dbReference type="InterPro" id="IPR013694">
    <property type="entry name" value="VIT"/>
</dbReference>
<sequence>MCFKPRKIPRHLILEQPPKPGWLQRHWVGCVLTCTLVMLGLILSDVARAEMPASHSGELHFASGHAATHLESEADVDITGLIARIRLTQQFRNDSDQWQEATYTFPLNETSAVNRMEMHIGEKRIVATIREKQEARKIYQAAVKAGKRAALTEQQRPNLFTQKVANLAPGETVAIKLEITQPVDYRAGRFSWRLPTTLTPRYIPGQPLMGVSASLPESETPAEPTLPDAMTTDYFGWARPTTQVPDADKITPPQRHSAHSPGLINPITLRVRLQAGLPLSNIAASYHEIDLHKQGEYHHITTREPQVAMDRDFELHWTPVVGAAPKAAFFTEMVEGENYGYLMLLPGQSPHTSNLPRDVTFIIDTSGSMSGPSIEQAKSSLQLALARLQPSDRFNVIEFNSVYSQVFPASVPASSQNLARAHDFVRNLQASGGTEMKPALEAALNQPASELWLQQLVFITDGSVGNEQELLSLIHHKLGATRLFTVGIGSAPNGFFMRKAAQFGRGDFVQIGDVNEVNQKMKQLFDKLESAALTQVKIDWPQAVEVEQWPARLPDLYAHQPLLVAARLRGPFVGQTIAVSGRSQAGDWRTTLTLTPNQPGAASKGVATLWARAKIDALLDQLVTGKSREEVRNEVLPIALTHQLLSPYTSFVAVEETPVRPMDQALSKTAVANTLPAGTPTLAYPRTATPAPLWLIAGCLSLLMAGLLRRRRHA</sequence>
<organism evidence="4 5">
    <name type="scientific">Simiduia agarivorans (strain DSM 21679 / JCM 13881 / BCRC 17597 / SA1)</name>
    <dbReference type="NCBI Taxonomy" id="1117647"/>
    <lineage>
        <taxon>Bacteria</taxon>
        <taxon>Pseudomonadati</taxon>
        <taxon>Pseudomonadota</taxon>
        <taxon>Gammaproteobacteria</taxon>
        <taxon>Cellvibrionales</taxon>
        <taxon>Cellvibrionaceae</taxon>
        <taxon>Simiduia</taxon>
    </lineage>
</organism>
<dbReference type="eggNOG" id="COG2304">
    <property type="taxonomic scope" value="Bacteria"/>
</dbReference>
<dbReference type="OrthoDB" id="9784383at2"/>